<feature type="compositionally biased region" description="Basic and acidic residues" evidence="1">
    <location>
        <begin position="59"/>
        <end position="69"/>
    </location>
</feature>
<sequence length="502" mass="58684">MPKKVQRFSTEDTKEETHTQQKSLSYSEIVGNLTDDQTVSLHKQLQEFRDYLLKKSLESEKQEKEEFPSNRHHFGPPLSENNTGNLAEQQHSRSETIQRKRTLQNIINENELKMIQNQDSHAVSEQNNKVQVPPYKKQKVAPENELENHLEYSLDVERLLEIEEMLGIRNTSQSTTLSTKAQESLYETKEFVQDTNVPIESNSEFRCSTQQPLENGQTSTQSKKEQALVESVKCLLEQRHKLFFLRLAKKHEMSCQTVKNILIENNIDVTAENNKIKVESEEKARQLLTEVFHGRKNLSFENIKQKVRLNNNDITILAKNHLKVLLEQAHASHLNGSQKETSIDRILLTYSEWTMPMQYKLLRLDTELKEQIDKYGVININEISKKIPCSQIDVIKRTGQLNYQQYLPPIYMFHPQLNEKIQKPFYDAIIQDKSIPTDQTNQFFNTSTDQNIAYLKERIKLNLARKAEFETAEQKNKTIMDQRTQLKDQPIRNNQSPAMEER</sequence>
<dbReference type="RefSeq" id="WP_240187642.1">
    <property type="nucleotide sequence ID" value="NZ_JBFCRC010000005.1"/>
</dbReference>
<dbReference type="Proteomes" id="UP000253498">
    <property type="component" value="Unassembled WGS sequence"/>
</dbReference>
<feature type="region of interest" description="Disordered" evidence="1">
    <location>
        <begin position="118"/>
        <end position="142"/>
    </location>
</feature>
<comment type="caution">
    <text evidence="2">The sequence shown here is derived from an EMBL/GenBank/DDBJ whole genome shotgun (WGS) entry which is preliminary data.</text>
</comment>
<feature type="compositionally biased region" description="Polar residues" evidence="1">
    <location>
        <begin position="118"/>
        <end position="128"/>
    </location>
</feature>
<evidence type="ECO:0000313" key="2">
    <source>
        <dbReference type="EMBL" id="RBT68296.1"/>
    </source>
</evidence>
<feature type="compositionally biased region" description="Polar residues" evidence="1">
    <location>
        <begin position="491"/>
        <end position="502"/>
    </location>
</feature>
<feature type="region of interest" description="Disordered" evidence="1">
    <location>
        <begin position="476"/>
        <end position="502"/>
    </location>
</feature>
<name>A0AB37I9S7_ENTHR</name>
<feature type="region of interest" description="Disordered" evidence="1">
    <location>
        <begin position="59"/>
        <end position="97"/>
    </location>
</feature>
<proteinExistence type="predicted"/>
<dbReference type="EMBL" id="LESJ01000005">
    <property type="protein sequence ID" value="RBT68296.1"/>
    <property type="molecule type" value="Genomic_DNA"/>
</dbReference>
<dbReference type="AlphaFoldDB" id="A0AB37I9S7"/>
<reference evidence="2 3" key="1">
    <citation type="submission" date="2015-06" db="EMBL/GenBank/DDBJ databases">
        <title>The Genome Sequence of Enterococcus hirae 88EA1.</title>
        <authorList>
            <consortium name="The Broad Institute Genomics Platform"/>
            <consortium name="The Broad Institute Genome Sequencing Center for Infectious Disease"/>
            <person name="Earl A.M."/>
            <person name="Van Tyne D."/>
            <person name="Lebreton F."/>
            <person name="Saavedra J.T."/>
            <person name="Gilmore M.S."/>
            <person name="Manson McGuire A."/>
            <person name="Clock S."/>
            <person name="Crupain M."/>
            <person name="Rangan U."/>
            <person name="Young S."/>
            <person name="Abouelleil A."/>
            <person name="Cao P."/>
            <person name="Chapman S.B."/>
            <person name="Griggs A."/>
            <person name="Priest M."/>
            <person name="Shea T."/>
            <person name="Wortman J."/>
            <person name="Nusbaum C."/>
            <person name="Birren B."/>
        </authorList>
    </citation>
    <scope>NUCLEOTIDE SEQUENCE [LARGE SCALE GENOMIC DNA]</scope>
    <source>
        <strain evidence="2 3">88EA1</strain>
    </source>
</reference>
<feature type="compositionally biased region" description="Polar residues" evidence="1">
    <location>
        <begin position="79"/>
        <end position="89"/>
    </location>
</feature>
<gene>
    <name evidence="2" type="ORF">EB03_01422</name>
</gene>
<accession>A0AB37I9S7</accession>
<organism evidence="2 3">
    <name type="scientific">Enterococcus hirae</name>
    <dbReference type="NCBI Taxonomy" id="1354"/>
    <lineage>
        <taxon>Bacteria</taxon>
        <taxon>Bacillati</taxon>
        <taxon>Bacillota</taxon>
        <taxon>Bacilli</taxon>
        <taxon>Lactobacillales</taxon>
        <taxon>Enterococcaceae</taxon>
        <taxon>Enterococcus</taxon>
    </lineage>
</organism>
<protein>
    <submittedName>
        <fullName evidence="2">Uncharacterized protein</fullName>
    </submittedName>
</protein>
<feature type="compositionally biased region" description="Basic and acidic residues" evidence="1">
    <location>
        <begin position="9"/>
        <end position="19"/>
    </location>
</feature>
<evidence type="ECO:0000313" key="3">
    <source>
        <dbReference type="Proteomes" id="UP000253498"/>
    </source>
</evidence>
<feature type="region of interest" description="Disordered" evidence="1">
    <location>
        <begin position="1"/>
        <end position="25"/>
    </location>
</feature>
<evidence type="ECO:0000256" key="1">
    <source>
        <dbReference type="SAM" id="MobiDB-lite"/>
    </source>
</evidence>
<feature type="compositionally biased region" description="Basic and acidic residues" evidence="1">
    <location>
        <begin position="476"/>
        <end position="490"/>
    </location>
</feature>